<protein>
    <submittedName>
        <fullName evidence="3">Uncharacterized protein</fullName>
    </submittedName>
</protein>
<feature type="transmembrane region" description="Helical" evidence="2">
    <location>
        <begin position="78"/>
        <end position="99"/>
    </location>
</feature>
<keyword evidence="2" id="KW-0812">Transmembrane</keyword>
<evidence type="ECO:0000256" key="2">
    <source>
        <dbReference type="SAM" id="Phobius"/>
    </source>
</evidence>
<evidence type="ECO:0000313" key="4">
    <source>
        <dbReference type="Proteomes" id="UP000501690"/>
    </source>
</evidence>
<proteinExistence type="predicted"/>
<reference evidence="3 4" key="1">
    <citation type="submission" date="2019-04" db="EMBL/GenBank/DDBJ databases">
        <title>An improved genome assembly and genetic linkage map for asparagus bean, Vigna unguiculata ssp. sesquipedialis.</title>
        <authorList>
            <person name="Xia Q."/>
            <person name="Zhang R."/>
            <person name="Dong Y."/>
        </authorList>
    </citation>
    <scope>NUCLEOTIDE SEQUENCE [LARGE SCALE GENOMIC DNA]</scope>
    <source>
        <tissue evidence="3">Leaf</tissue>
    </source>
</reference>
<keyword evidence="2" id="KW-0472">Membrane</keyword>
<gene>
    <name evidence="3" type="ORF">DEO72_LG4g42</name>
</gene>
<feature type="compositionally biased region" description="Polar residues" evidence="1">
    <location>
        <begin position="1"/>
        <end position="15"/>
    </location>
</feature>
<keyword evidence="2" id="KW-1133">Transmembrane helix</keyword>
<feature type="region of interest" description="Disordered" evidence="1">
    <location>
        <begin position="1"/>
        <end position="25"/>
    </location>
</feature>
<evidence type="ECO:0000256" key="1">
    <source>
        <dbReference type="SAM" id="MobiDB-lite"/>
    </source>
</evidence>
<dbReference type="EMBL" id="CP039348">
    <property type="protein sequence ID" value="QCD89104.1"/>
    <property type="molecule type" value="Genomic_DNA"/>
</dbReference>
<accession>A0A4D6LM34</accession>
<dbReference type="Proteomes" id="UP000501690">
    <property type="component" value="Linkage Group LG4"/>
</dbReference>
<name>A0A4D6LM34_VIGUN</name>
<evidence type="ECO:0000313" key="3">
    <source>
        <dbReference type="EMBL" id="QCD89104.1"/>
    </source>
</evidence>
<sequence>MRPQQEESTLTITQPQHKRRRKELGENGVRLGGIWGQDDARRNQLSLLSSFLSKSSARAQSSFVSKATTPLPTSKVPALNFVLGMGFLFQLTFLVRGAVVPGLPSLMVRACILARASSSRLGENSKSSPWFCSSILLRRPILVLSDALFRSSENGSPKRVLEQTRCALCSCPRPGEELYKSSARAQSSFVSKATTPLPTSKVPALNFVLGMGFLFQLTFLVRGAVVPGLPSLMVRACILARASSSRLGENSKSSPWFCSSILLRRPILVLSDALFRSSENGSPKRVLEQTRCALCSCPRPGEEL</sequence>
<keyword evidence="4" id="KW-1185">Reference proteome</keyword>
<dbReference type="AlphaFoldDB" id="A0A4D6LM34"/>
<organism evidence="3 4">
    <name type="scientific">Vigna unguiculata</name>
    <name type="common">Cowpea</name>
    <dbReference type="NCBI Taxonomy" id="3917"/>
    <lineage>
        <taxon>Eukaryota</taxon>
        <taxon>Viridiplantae</taxon>
        <taxon>Streptophyta</taxon>
        <taxon>Embryophyta</taxon>
        <taxon>Tracheophyta</taxon>
        <taxon>Spermatophyta</taxon>
        <taxon>Magnoliopsida</taxon>
        <taxon>eudicotyledons</taxon>
        <taxon>Gunneridae</taxon>
        <taxon>Pentapetalae</taxon>
        <taxon>rosids</taxon>
        <taxon>fabids</taxon>
        <taxon>Fabales</taxon>
        <taxon>Fabaceae</taxon>
        <taxon>Papilionoideae</taxon>
        <taxon>50 kb inversion clade</taxon>
        <taxon>NPAAA clade</taxon>
        <taxon>indigoferoid/millettioid clade</taxon>
        <taxon>Phaseoleae</taxon>
        <taxon>Vigna</taxon>
    </lineage>
</organism>